<dbReference type="KEGG" id="arj:DOM24_04680"/>
<dbReference type="Proteomes" id="UP000262257">
    <property type="component" value="Unassembled WGS sequence"/>
</dbReference>
<dbReference type="EMBL" id="DPXL01000157">
    <property type="protein sequence ID" value="HCM32173.1"/>
    <property type="molecule type" value="Genomic_DNA"/>
</dbReference>
<evidence type="ECO:0000313" key="4">
    <source>
        <dbReference type="Proteomes" id="UP000314285"/>
    </source>
</evidence>
<organism evidence="2 4">
    <name type="scientific">Acinetobacter radioresistens</name>
    <dbReference type="NCBI Taxonomy" id="40216"/>
    <lineage>
        <taxon>Bacteria</taxon>
        <taxon>Pseudomonadati</taxon>
        <taxon>Pseudomonadota</taxon>
        <taxon>Gammaproteobacteria</taxon>
        <taxon>Moraxellales</taxon>
        <taxon>Moraxellaceae</taxon>
        <taxon>Acinetobacter</taxon>
    </lineage>
</organism>
<reference evidence="1 3" key="1">
    <citation type="journal article" date="2018" name="Nat. Biotechnol.">
        <title>A standardized bacterial taxonomy based on genome phylogeny substantially revises the tree of life.</title>
        <authorList>
            <person name="Parks D.H."/>
            <person name="Chuvochina M."/>
            <person name="Waite D.W."/>
            <person name="Rinke C."/>
            <person name="Skarshewski A."/>
            <person name="Chaumeil P.A."/>
            <person name="Hugenholtz P."/>
        </authorList>
    </citation>
    <scope>NUCLEOTIDE SEQUENCE [LARGE SCALE GENOMIC DNA]</scope>
    <source>
        <strain evidence="1">UBA10045</strain>
    </source>
</reference>
<evidence type="ECO:0000313" key="2">
    <source>
        <dbReference type="EMBL" id="TNX94181.1"/>
    </source>
</evidence>
<dbReference type="STRING" id="40216.GCA_001917365_00446"/>
<evidence type="ECO:0000313" key="3">
    <source>
        <dbReference type="Proteomes" id="UP000262257"/>
    </source>
</evidence>
<gene>
    <name evidence="1" type="ORF">DIC32_12495</name>
    <name evidence="2" type="ORF">FHY67_01585</name>
</gene>
<reference evidence="2 4" key="2">
    <citation type="submission" date="2019-06" db="EMBL/GenBank/DDBJ databases">
        <title>Genome of Acinetobacter radioresistens APH1, a phenol degrading strain.</title>
        <authorList>
            <person name="Liu Y."/>
        </authorList>
    </citation>
    <scope>NUCLEOTIDE SEQUENCE [LARGE SCALE GENOMIC DNA]</scope>
    <source>
        <strain evidence="2 4">APH1</strain>
    </source>
</reference>
<proteinExistence type="predicted"/>
<comment type="caution">
    <text evidence="2">The sequence shown here is derived from an EMBL/GenBank/DDBJ whole genome shotgun (WGS) entry which is preliminary data.</text>
</comment>
<dbReference type="GeneID" id="56305377"/>
<dbReference type="RefSeq" id="WP_005014948.1">
    <property type="nucleotide sequence ID" value="NZ_BKHE01000058.1"/>
</dbReference>
<accession>A0A2T1IX72</accession>
<dbReference type="EMBL" id="VFBM01000001">
    <property type="protein sequence ID" value="TNX94181.1"/>
    <property type="molecule type" value="Genomic_DNA"/>
</dbReference>
<dbReference type="Proteomes" id="UP000314285">
    <property type="component" value="Unassembled WGS sequence"/>
</dbReference>
<evidence type="ECO:0000313" key="1">
    <source>
        <dbReference type="EMBL" id="HCM32173.1"/>
    </source>
</evidence>
<dbReference type="AlphaFoldDB" id="A0A2T1IX72"/>
<protein>
    <submittedName>
        <fullName evidence="2">Uncharacterized protein</fullName>
    </submittedName>
</protein>
<sequence>MNILSSNHSDIFSIATLIYTRLRRVSGRVIDVMYMVESESYTQYVMELAKKTQDAELIRLVTRLSALVCPPIMAEVEAQNNEESTELFDREVTKEPDYQAQVAHHYIGALR</sequence>
<name>A0A2T1IX72_ACIRA</name>